<comment type="caution">
    <text evidence="1">The sequence shown here is derived from an EMBL/GenBank/DDBJ whole genome shotgun (WGS) entry which is preliminary data.</text>
</comment>
<organism evidence="1 2">
    <name type="scientific">Meloidogyne enterolobii</name>
    <name type="common">Root-knot nematode worm</name>
    <name type="synonym">Meloidogyne mayaguensis</name>
    <dbReference type="NCBI Taxonomy" id="390850"/>
    <lineage>
        <taxon>Eukaryota</taxon>
        <taxon>Metazoa</taxon>
        <taxon>Ecdysozoa</taxon>
        <taxon>Nematoda</taxon>
        <taxon>Chromadorea</taxon>
        <taxon>Rhabditida</taxon>
        <taxon>Tylenchina</taxon>
        <taxon>Tylenchomorpha</taxon>
        <taxon>Tylenchoidea</taxon>
        <taxon>Meloidogynidae</taxon>
        <taxon>Meloidogyninae</taxon>
        <taxon>Meloidogyne</taxon>
    </lineage>
</organism>
<reference evidence="1" key="1">
    <citation type="submission" date="2023-11" db="EMBL/GenBank/DDBJ databases">
        <authorList>
            <person name="Poullet M."/>
        </authorList>
    </citation>
    <scope>NUCLEOTIDE SEQUENCE</scope>
    <source>
        <strain evidence="1">E1834</strain>
    </source>
</reference>
<gene>
    <name evidence="1" type="ORF">MENTE1834_LOCUS30838</name>
</gene>
<evidence type="ECO:0000313" key="2">
    <source>
        <dbReference type="Proteomes" id="UP001497535"/>
    </source>
</evidence>
<proteinExistence type="predicted"/>
<sequence length="201" mass="23318">MTTLLEKISNILDCNKDNVKQRLTIKCDRDRILDEIRGKVLKTSYFDRNRNIQKIYCDGLTTLGSHQLMAYGNLRKPFNISVSAYFHARHKILLKYPFHQCVHFKDCYYPLELLTLVVEDFDDPDSDCPFTMKNLRKKASSSSESVKSIETISSDSTIQDCSSSETLPVDIKDVKRGILLLYVEDKNLWEKHDISLFIKVK</sequence>
<evidence type="ECO:0000313" key="1">
    <source>
        <dbReference type="EMBL" id="CAK5083494.1"/>
    </source>
</evidence>
<keyword evidence="2" id="KW-1185">Reference proteome</keyword>
<accession>A0ACB0ZWI7</accession>
<dbReference type="EMBL" id="CAVMJV010000051">
    <property type="protein sequence ID" value="CAK5083494.1"/>
    <property type="molecule type" value="Genomic_DNA"/>
</dbReference>
<name>A0ACB0ZWI7_MELEN</name>
<dbReference type="Proteomes" id="UP001497535">
    <property type="component" value="Unassembled WGS sequence"/>
</dbReference>
<protein>
    <submittedName>
        <fullName evidence="1">Uncharacterized protein</fullName>
    </submittedName>
</protein>